<dbReference type="EMBL" id="GGEC01090171">
    <property type="protein sequence ID" value="MBX70655.1"/>
    <property type="molecule type" value="Transcribed_RNA"/>
</dbReference>
<name>A0A2P2QUM0_RHIMU</name>
<sequence>MSCHNSKPIYATIFSNRRKPVKHPLEEERTKPN</sequence>
<protein>
    <submittedName>
        <fullName evidence="2">Uncharacterized protein</fullName>
    </submittedName>
</protein>
<proteinExistence type="predicted"/>
<organism evidence="2">
    <name type="scientific">Rhizophora mucronata</name>
    <name type="common">Asiatic mangrove</name>
    <dbReference type="NCBI Taxonomy" id="61149"/>
    <lineage>
        <taxon>Eukaryota</taxon>
        <taxon>Viridiplantae</taxon>
        <taxon>Streptophyta</taxon>
        <taxon>Embryophyta</taxon>
        <taxon>Tracheophyta</taxon>
        <taxon>Spermatophyta</taxon>
        <taxon>Magnoliopsida</taxon>
        <taxon>eudicotyledons</taxon>
        <taxon>Gunneridae</taxon>
        <taxon>Pentapetalae</taxon>
        <taxon>rosids</taxon>
        <taxon>fabids</taxon>
        <taxon>Malpighiales</taxon>
        <taxon>Rhizophoraceae</taxon>
        <taxon>Rhizophora</taxon>
    </lineage>
</organism>
<feature type="region of interest" description="Disordered" evidence="1">
    <location>
        <begin position="1"/>
        <end position="33"/>
    </location>
</feature>
<evidence type="ECO:0000256" key="1">
    <source>
        <dbReference type="SAM" id="MobiDB-lite"/>
    </source>
</evidence>
<accession>A0A2P2QUM0</accession>
<feature type="compositionally biased region" description="Basic and acidic residues" evidence="1">
    <location>
        <begin position="23"/>
        <end position="33"/>
    </location>
</feature>
<dbReference type="AlphaFoldDB" id="A0A2P2QUM0"/>
<reference evidence="2" key="1">
    <citation type="submission" date="2018-02" db="EMBL/GenBank/DDBJ databases">
        <title>Rhizophora mucronata_Transcriptome.</title>
        <authorList>
            <person name="Meera S.P."/>
            <person name="Sreeshan A."/>
            <person name="Augustine A."/>
        </authorList>
    </citation>
    <scope>NUCLEOTIDE SEQUENCE</scope>
    <source>
        <tissue evidence="2">Leaf</tissue>
    </source>
</reference>
<evidence type="ECO:0000313" key="2">
    <source>
        <dbReference type="EMBL" id="MBX70655.1"/>
    </source>
</evidence>